<dbReference type="EMBL" id="AMFJ01036217">
    <property type="protein sequence ID" value="EKD24553.1"/>
    <property type="molecule type" value="Genomic_DNA"/>
</dbReference>
<evidence type="ECO:0000313" key="1">
    <source>
        <dbReference type="EMBL" id="EKD24553.1"/>
    </source>
</evidence>
<name>K1XVS2_9BACT</name>
<organism evidence="1">
    <name type="scientific">uncultured bacterium</name>
    <name type="common">gcode 4</name>
    <dbReference type="NCBI Taxonomy" id="1234023"/>
    <lineage>
        <taxon>Bacteria</taxon>
        <taxon>environmental samples</taxon>
    </lineage>
</organism>
<protein>
    <submittedName>
        <fullName evidence="1">Uncharacterized protein</fullName>
    </submittedName>
</protein>
<accession>K1XVS2</accession>
<sequence length="34" mass="4110">MYFNLYIYLVGAIKQRCFLLLTIVSKTLYTYKTK</sequence>
<comment type="caution">
    <text evidence="1">The sequence shown here is derived from an EMBL/GenBank/DDBJ whole genome shotgun (WGS) entry which is preliminary data.</text>
</comment>
<proteinExistence type="predicted"/>
<dbReference type="AlphaFoldDB" id="K1XVS2"/>
<gene>
    <name evidence="1" type="ORF">ACD_80C00210G0002</name>
</gene>
<reference evidence="1" key="1">
    <citation type="journal article" date="2012" name="Science">
        <title>Fermentation, hydrogen, and sulfur metabolism in multiple uncultivated bacterial phyla.</title>
        <authorList>
            <person name="Wrighton K.C."/>
            <person name="Thomas B.C."/>
            <person name="Sharon I."/>
            <person name="Miller C.S."/>
            <person name="Castelle C.J."/>
            <person name="VerBerkmoes N.C."/>
            <person name="Wilkins M.J."/>
            <person name="Hettich R.L."/>
            <person name="Lipton M.S."/>
            <person name="Williams K.H."/>
            <person name="Long P.E."/>
            <person name="Banfield J.F."/>
        </authorList>
    </citation>
    <scope>NUCLEOTIDE SEQUENCE [LARGE SCALE GENOMIC DNA]</scope>
</reference>